<accession>A0A0J1K4X5</accession>
<evidence type="ECO:0000256" key="1">
    <source>
        <dbReference type="ARBA" id="ARBA00009437"/>
    </source>
</evidence>
<gene>
    <name evidence="6" type="ORF">ABT57_11565</name>
</gene>
<dbReference type="PRINTS" id="PR00039">
    <property type="entry name" value="HTHLYSR"/>
</dbReference>
<evidence type="ECO:0000259" key="5">
    <source>
        <dbReference type="PROSITE" id="PS50931"/>
    </source>
</evidence>
<dbReference type="Gene3D" id="3.40.190.290">
    <property type="match status" value="1"/>
</dbReference>
<comment type="caution">
    <text evidence="6">The sequence shown here is derived from an EMBL/GenBank/DDBJ whole genome shotgun (WGS) entry which is preliminary data.</text>
</comment>
<dbReference type="InterPro" id="IPR036388">
    <property type="entry name" value="WH-like_DNA-bd_sf"/>
</dbReference>
<dbReference type="SUPFAM" id="SSF53850">
    <property type="entry name" value="Periplasmic binding protein-like II"/>
    <property type="match status" value="1"/>
</dbReference>
<evidence type="ECO:0000313" key="7">
    <source>
        <dbReference type="Proteomes" id="UP000035909"/>
    </source>
</evidence>
<dbReference type="Proteomes" id="UP000035909">
    <property type="component" value="Unassembled WGS sequence"/>
</dbReference>
<dbReference type="OrthoDB" id="6624490at2"/>
<evidence type="ECO:0000256" key="3">
    <source>
        <dbReference type="ARBA" id="ARBA00023125"/>
    </source>
</evidence>
<dbReference type="AlphaFoldDB" id="A0A0J1K4X5"/>
<dbReference type="Pfam" id="PF03466">
    <property type="entry name" value="LysR_substrate"/>
    <property type="match status" value="1"/>
</dbReference>
<dbReference type="InterPro" id="IPR036390">
    <property type="entry name" value="WH_DNA-bd_sf"/>
</dbReference>
<keyword evidence="7" id="KW-1185">Reference proteome</keyword>
<dbReference type="GO" id="GO:0043565">
    <property type="term" value="F:sequence-specific DNA binding"/>
    <property type="evidence" value="ECO:0007669"/>
    <property type="project" value="TreeGrafter"/>
</dbReference>
<keyword evidence="4" id="KW-0804">Transcription</keyword>
<dbReference type="PANTHER" id="PTHR30427:SF1">
    <property type="entry name" value="TRANSCRIPTIONAL ACTIVATOR PROTEIN LYSR"/>
    <property type="match status" value="1"/>
</dbReference>
<dbReference type="Pfam" id="PF00126">
    <property type="entry name" value="HTH_1"/>
    <property type="match status" value="1"/>
</dbReference>
<sequence length="308" mass="33208">MNLRQIEVFYAIIKAGSISGAAKQLHVSQPNVTRVLAHTEQQLGFPLFHRHKGRLIATDSALRLLPEAEKVYLQLGSLQSLTSKLQKGHQHLRIGAPPVLASTLLPPVIKKLCQNPAVSVDLSTDNRGALCQALLQNEIDVVVSFGRDIPPGTCGTVILESEMVALLPATAAMSVSNGSVSVSSALMEGESSVSLDELVLHGERIIGLDSRDPLGIQISQAIKHIAPDYHHQVTVRSYMAAAKLVCEGMGTAIVDPWTASYFTEKLITRTLSPAIPVSLTCLVAEHTPISDTARQFQLFLSQQTQSTQ</sequence>
<dbReference type="RefSeq" id="WP_047885386.1">
    <property type="nucleotide sequence ID" value="NZ_LDOU01000012.1"/>
</dbReference>
<dbReference type="STRING" id="320778.ABT57_11565"/>
<dbReference type="GO" id="GO:0010628">
    <property type="term" value="P:positive regulation of gene expression"/>
    <property type="evidence" value="ECO:0007669"/>
    <property type="project" value="TreeGrafter"/>
</dbReference>
<evidence type="ECO:0000256" key="4">
    <source>
        <dbReference type="ARBA" id="ARBA00023163"/>
    </source>
</evidence>
<dbReference type="PROSITE" id="PS50931">
    <property type="entry name" value="HTH_LYSR"/>
    <property type="match status" value="1"/>
</dbReference>
<dbReference type="EMBL" id="LDOU01000012">
    <property type="protein sequence ID" value="KLV09437.1"/>
    <property type="molecule type" value="Genomic_DNA"/>
</dbReference>
<organism evidence="6 7">
    <name type="scientific">Photobacterium ganghwense</name>
    <dbReference type="NCBI Taxonomy" id="320778"/>
    <lineage>
        <taxon>Bacteria</taxon>
        <taxon>Pseudomonadati</taxon>
        <taxon>Pseudomonadota</taxon>
        <taxon>Gammaproteobacteria</taxon>
        <taxon>Vibrionales</taxon>
        <taxon>Vibrionaceae</taxon>
        <taxon>Photobacterium</taxon>
    </lineage>
</organism>
<evidence type="ECO:0000313" key="6">
    <source>
        <dbReference type="EMBL" id="KLV09437.1"/>
    </source>
</evidence>
<comment type="similarity">
    <text evidence="1">Belongs to the LysR transcriptional regulatory family.</text>
</comment>
<proteinExistence type="inferred from homology"/>
<name>A0A0J1K4X5_9GAMM</name>
<dbReference type="InterPro" id="IPR000847">
    <property type="entry name" value="LysR_HTH_N"/>
</dbReference>
<dbReference type="PANTHER" id="PTHR30427">
    <property type="entry name" value="TRANSCRIPTIONAL ACTIVATOR PROTEIN LYSR"/>
    <property type="match status" value="1"/>
</dbReference>
<protein>
    <submittedName>
        <fullName evidence="6">LysR family transcriptional regulator</fullName>
    </submittedName>
</protein>
<dbReference type="PATRIC" id="fig|320778.3.peg.2522"/>
<feature type="domain" description="HTH lysR-type" evidence="5">
    <location>
        <begin position="1"/>
        <end position="58"/>
    </location>
</feature>
<dbReference type="Gene3D" id="1.10.10.10">
    <property type="entry name" value="Winged helix-like DNA-binding domain superfamily/Winged helix DNA-binding domain"/>
    <property type="match status" value="1"/>
</dbReference>
<keyword evidence="3" id="KW-0238">DNA-binding</keyword>
<dbReference type="GO" id="GO:0003700">
    <property type="term" value="F:DNA-binding transcription factor activity"/>
    <property type="evidence" value="ECO:0007669"/>
    <property type="project" value="InterPro"/>
</dbReference>
<keyword evidence="2" id="KW-0805">Transcription regulation</keyword>
<evidence type="ECO:0000256" key="2">
    <source>
        <dbReference type="ARBA" id="ARBA00023015"/>
    </source>
</evidence>
<dbReference type="InterPro" id="IPR005119">
    <property type="entry name" value="LysR_subst-bd"/>
</dbReference>
<dbReference type="GO" id="GO:0009089">
    <property type="term" value="P:lysine biosynthetic process via diaminopimelate"/>
    <property type="evidence" value="ECO:0007669"/>
    <property type="project" value="TreeGrafter"/>
</dbReference>
<dbReference type="SUPFAM" id="SSF46785">
    <property type="entry name" value="Winged helix' DNA-binding domain"/>
    <property type="match status" value="1"/>
</dbReference>
<reference evidence="6 7" key="1">
    <citation type="submission" date="2015-05" db="EMBL/GenBank/DDBJ databases">
        <title>Photobacterium galathea sp. nov.</title>
        <authorList>
            <person name="Machado H."/>
            <person name="Gram L."/>
        </authorList>
    </citation>
    <scope>NUCLEOTIDE SEQUENCE [LARGE SCALE GENOMIC DNA]</scope>
    <source>
        <strain evidence="6 7">DSM 22954</strain>
    </source>
</reference>